<evidence type="ECO:0000256" key="1">
    <source>
        <dbReference type="SAM" id="MobiDB-lite"/>
    </source>
</evidence>
<dbReference type="Proteomes" id="UP000539538">
    <property type="component" value="Unassembled WGS sequence"/>
</dbReference>
<dbReference type="EMBL" id="JACHOT010000012">
    <property type="protein sequence ID" value="MBB4653338.1"/>
    <property type="molecule type" value="Genomic_DNA"/>
</dbReference>
<protein>
    <submittedName>
        <fullName evidence="2">Uncharacterized protein</fullName>
    </submittedName>
</protein>
<keyword evidence="3" id="KW-1185">Reference proteome</keyword>
<accession>A0ABR6L9Q4</accession>
<evidence type="ECO:0000313" key="3">
    <source>
        <dbReference type="Proteomes" id="UP000539538"/>
    </source>
</evidence>
<comment type="caution">
    <text evidence="2">The sequence shown here is derived from an EMBL/GenBank/DDBJ whole genome shotgun (WGS) entry which is preliminary data.</text>
</comment>
<feature type="region of interest" description="Disordered" evidence="1">
    <location>
        <begin position="34"/>
        <end position="54"/>
    </location>
</feature>
<proteinExistence type="predicted"/>
<reference evidence="2 3" key="1">
    <citation type="submission" date="2020-08" db="EMBL/GenBank/DDBJ databases">
        <title>Genomic Encyclopedia of Type Strains, Phase IV (KMG-IV): sequencing the most valuable type-strain genomes for metagenomic binning, comparative biology and taxonomic classification.</title>
        <authorList>
            <person name="Goeker M."/>
        </authorList>
    </citation>
    <scope>NUCLEOTIDE SEQUENCE [LARGE SCALE GENOMIC DNA]</scope>
    <source>
        <strain evidence="2 3">DSM 7050</strain>
    </source>
</reference>
<name>A0ABR6L9Q4_9HYPH</name>
<sequence length="54" mass="6197">MTNVIQFPALSSRSFLARWPFLVIEEAQSLEPMPIRGRANDDGPSVEYCRRTRS</sequence>
<evidence type="ECO:0000313" key="2">
    <source>
        <dbReference type="EMBL" id="MBB4653338.1"/>
    </source>
</evidence>
<gene>
    <name evidence="2" type="ORF">GGQ99_005128</name>
</gene>
<organism evidence="2 3">
    <name type="scientific">Aminobacter niigataensis</name>
    <dbReference type="NCBI Taxonomy" id="83265"/>
    <lineage>
        <taxon>Bacteria</taxon>
        <taxon>Pseudomonadati</taxon>
        <taxon>Pseudomonadota</taxon>
        <taxon>Alphaproteobacteria</taxon>
        <taxon>Hyphomicrobiales</taxon>
        <taxon>Phyllobacteriaceae</taxon>
        <taxon>Aminobacter</taxon>
    </lineage>
</organism>